<dbReference type="EMBL" id="JAULUE010002067">
    <property type="protein sequence ID" value="KAK5876303.1"/>
    <property type="molecule type" value="Genomic_DNA"/>
</dbReference>
<evidence type="ECO:0000313" key="1">
    <source>
        <dbReference type="EMBL" id="KAK5876303.1"/>
    </source>
</evidence>
<dbReference type="Proteomes" id="UP001335648">
    <property type="component" value="Unassembled WGS sequence"/>
</dbReference>
<dbReference type="AlphaFoldDB" id="A0AAN8B194"/>
<organism evidence="1 2">
    <name type="scientific">Champsocephalus esox</name>
    <name type="common">pike icefish</name>
    <dbReference type="NCBI Taxonomy" id="159716"/>
    <lineage>
        <taxon>Eukaryota</taxon>
        <taxon>Metazoa</taxon>
        <taxon>Chordata</taxon>
        <taxon>Craniata</taxon>
        <taxon>Vertebrata</taxon>
        <taxon>Euteleostomi</taxon>
        <taxon>Actinopterygii</taxon>
        <taxon>Neopterygii</taxon>
        <taxon>Teleostei</taxon>
        <taxon>Neoteleostei</taxon>
        <taxon>Acanthomorphata</taxon>
        <taxon>Eupercaria</taxon>
        <taxon>Perciformes</taxon>
        <taxon>Notothenioidei</taxon>
        <taxon>Channichthyidae</taxon>
        <taxon>Champsocephalus</taxon>
    </lineage>
</organism>
<accession>A0AAN8B194</accession>
<evidence type="ECO:0000313" key="2">
    <source>
        <dbReference type="Proteomes" id="UP001335648"/>
    </source>
</evidence>
<keyword evidence="2" id="KW-1185">Reference proteome</keyword>
<protein>
    <submittedName>
        <fullName evidence="1">Uncharacterized protein</fullName>
    </submittedName>
</protein>
<gene>
    <name evidence="1" type="ORF">CesoFtcFv8_025670</name>
</gene>
<proteinExistence type="predicted"/>
<comment type="caution">
    <text evidence="1">The sequence shown here is derived from an EMBL/GenBank/DDBJ whole genome shotgun (WGS) entry which is preliminary data.</text>
</comment>
<sequence>MKIALASALIHAFPCLNDDSGSGFGTWYAKGRSHHPATGFLEERLRNIRKQLRRSYRGSKTLCPAR</sequence>
<name>A0AAN8B194_9TELE</name>
<reference evidence="1 2" key="1">
    <citation type="journal article" date="2023" name="Mol. Biol. Evol.">
        <title>Genomics of Secondarily Temperate Adaptation in the Only Non-Antarctic Icefish.</title>
        <authorList>
            <person name="Rivera-Colon A.G."/>
            <person name="Rayamajhi N."/>
            <person name="Minhas B.F."/>
            <person name="Madrigal G."/>
            <person name="Bilyk K.T."/>
            <person name="Yoon V."/>
            <person name="Hune M."/>
            <person name="Gregory S."/>
            <person name="Cheng C.H.C."/>
            <person name="Catchen J.M."/>
        </authorList>
    </citation>
    <scope>NUCLEOTIDE SEQUENCE [LARGE SCALE GENOMIC DNA]</scope>
    <source>
        <strain evidence="1">JC2023a</strain>
    </source>
</reference>